<dbReference type="GO" id="GO:0005737">
    <property type="term" value="C:cytoplasm"/>
    <property type="evidence" value="ECO:0007669"/>
    <property type="project" value="UniProtKB-SubCell"/>
</dbReference>
<proteinExistence type="inferred from homology"/>
<feature type="domain" description="U-box" evidence="19">
    <location>
        <begin position="1046"/>
        <end position="1119"/>
    </location>
</feature>
<dbReference type="OMA" id="SNAFMTN"/>
<dbReference type="GO" id="GO:0000151">
    <property type="term" value="C:ubiquitin ligase complex"/>
    <property type="evidence" value="ECO:0007669"/>
    <property type="project" value="InterPro"/>
</dbReference>
<dbReference type="GO" id="GO:0006511">
    <property type="term" value="P:ubiquitin-dependent protein catabolic process"/>
    <property type="evidence" value="ECO:0007669"/>
    <property type="project" value="InterPro"/>
</dbReference>
<evidence type="ECO:0000256" key="17">
    <source>
        <dbReference type="SAM" id="Coils"/>
    </source>
</evidence>
<evidence type="ECO:0000256" key="12">
    <source>
        <dbReference type="ARBA" id="ARBA00023242"/>
    </source>
</evidence>
<comment type="catalytic activity">
    <reaction evidence="1">
        <text>S-ubiquitinyl-[E2 ubiquitin-conjugating enzyme]-L-cysteine + [acceptor protein]-L-lysine = [E2 ubiquitin-conjugating enzyme]-L-cysteine + N(6)-ubiquitinyl-[acceptor protein]-L-lysine.</text>
        <dbReference type="EC" id="2.3.2.27"/>
    </reaction>
</comment>
<evidence type="ECO:0000256" key="15">
    <source>
        <dbReference type="ARBA" id="ARBA00081821"/>
    </source>
</evidence>
<evidence type="ECO:0000259" key="19">
    <source>
        <dbReference type="PROSITE" id="PS51698"/>
    </source>
</evidence>
<reference evidence="20" key="1">
    <citation type="submission" date="2018-07" db="EMBL/GenBank/DDBJ databases">
        <authorList>
            <person name="Quirk P.G."/>
            <person name="Krulwich T.A."/>
        </authorList>
    </citation>
    <scope>NUCLEOTIDE SEQUENCE</scope>
</reference>
<evidence type="ECO:0000256" key="4">
    <source>
        <dbReference type="ARBA" id="ARBA00004906"/>
    </source>
</evidence>
<keyword evidence="17" id="KW-0175">Coiled coil</keyword>
<dbReference type="InterPro" id="IPR013083">
    <property type="entry name" value="Znf_RING/FYVE/PHD"/>
</dbReference>
<dbReference type="AlphaFoldDB" id="A0A336MYQ4"/>
<dbReference type="InterPro" id="IPR019474">
    <property type="entry name" value="Ub_conjug_fac_E4_core"/>
</dbReference>
<keyword evidence="9" id="KW-0808">Transferase</keyword>
<comment type="pathway">
    <text evidence="4">Protein modification; protein ubiquitination.</text>
</comment>
<comment type="subcellular location">
    <subcellularLocation>
        <location evidence="3">Cytoplasm</location>
    </subcellularLocation>
    <subcellularLocation>
        <location evidence="2">Nucleus</location>
    </subcellularLocation>
</comment>
<dbReference type="Pfam" id="PF10408">
    <property type="entry name" value="Ufd2P_core"/>
    <property type="match status" value="1"/>
</dbReference>
<dbReference type="GO" id="GO:0005634">
    <property type="term" value="C:nucleus"/>
    <property type="evidence" value="ECO:0007669"/>
    <property type="project" value="UniProtKB-SubCell"/>
</dbReference>
<dbReference type="GO" id="GO:0000209">
    <property type="term" value="P:protein polyubiquitination"/>
    <property type="evidence" value="ECO:0007669"/>
    <property type="project" value="TreeGrafter"/>
</dbReference>
<sequence>MSELTAEEIRLRRLRRLGESNPVTSNTSTEVSDSNENVIIGSDQIRSQQSPNNTTSDTIAIDNKSVADEMNLNQVAAVAPCMDTDDCDMSDKGADGDSGIENMETDDQQNPGLNVNIPQVPHIDIAVEIRTVISRILNASWAENCEGKIVVPNTASNFIENVYDEDETAEDILSEVILEVIEMFMDGSLHRDVIQDDSSEDLYSMPLKKQKQSSQDSDKMDVDEATKTSIKNEEKSITIVHYLNSCFQRSFTELRTRKIKVHIENAIQATQTQLLRYAILLLTGNFDALYDGEPPIHSPLLPLLYDRTINDEFLHRLVTETSTNDPEAFNIIFMQLINDLFKDMQRACVDINIVSDSLDLLKELIDIKSTGNSRPLCKLIINHPNFLPKLCSEVPAREISKITLLAPFLGISIFADENPLFAEHHFKETNSSLTENLDKMFGETIQNRIDRTRTTLHAVFFSLIQNVESRQKTLEYIAEILKINEKRIQYNADERNLAKDGFMLNFMSVMQHLAVKVKLDRVDIWYGFHPESLVQMKDDTKLRFTSQEYTDWLEELKKEKQWESPKFTSQCWFLTLQAHHLGIIPAIQRYQKRLRAIKELQRMVDELKQTKKQWENTPQARRNQQFVDRWGHQIKKLTRARQASDIGLVDPNILRRSLQFYSTVCEYILYAMEDRKPTGPFINQILPSNLKPSKLFSALPEWYIEDIADFLLFCMQYAIEVVFECMDQSIITWLLTCVCAPHMVKNPYITAKLVEVLFVTSPSIQSASNPVNKSILNHQLAQTSLVSALMKFYTDIETTGQSTEFYDKFTIRYHISHLFKGMWESLIHRQAMIQESKSGKEFIKFVNMLMNDTTFLLDESMENLKRIHETQALMMREEEWNQLSQEEQTSRQRQLTTDERQCRSYLTLARETVDMFHYLTIDIKEPFLRPELVDRLTSMLNYNLRQLCGPKCSNLKVRSPAKYGWDPRRLLGQIIDIYLHLSCDKFATAMAADERSFSASSFNDAAKRIERLSIRSTIELEKFKSLIEQAAAISAANQQNDEEYQDAPEEFYDPLMSTLMEDPVILPSGTIMDRSIITRHLLNSSTDPFNRQTLTDDMLKPATELKERIAAWKNEKRKTSQK</sequence>
<evidence type="ECO:0000256" key="5">
    <source>
        <dbReference type="ARBA" id="ARBA00007434"/>
    </source>
</evidence>
<dbReference type="EMBL" id="UFQT01004015">
    <property type="protein sequence ID" value="SSX35426.1"/>
    <property type="molecule type" value="Genomic_DNA"/>
</dbReference>
<dbReference type="FunFam" id="3.30.40.10:FF:000060">
    <property type="entry name" value="ubiquitin conjugation factor E4 B"/>
    <property type="match status" value="1"/>
</dbReference>
<evidence type="ECO:0000256" key="2">
    <source>
        <dbReference type="ARBA" id="ARBA00004123"/>
    </source>
</evidence>
<feature type="region of interest" description="Disordered" evidence="18">
    <location>
        <begin position="205"/>
        <end position="225"/>
    </location>
</feature>
<keyword evidence="11" id="KW-0007">Acetylation</keyword>
<evidence type="ECO:0000256" key="3">
    <source>
        <dbReference type="ARBA" id="ARBA00004496"/>
    </source>
</evidence>
<comment type="similarity">
    <text evidence="5">Belongs to the ubiquitin conjugation factor E4 family.</text>
</comment>
<gene>
    <name evidence="20" type="primary">CSON010005</name>
</gene>
<comment type="function">
    <text evidence="13">Ubiquitin-protein ligase that probably functions as an E3 ligase in conjunction with specific E1 and E2 ligases. May also function as an E4 ligase mediating the assembly of polyubiquitin chains on substrates ubiquitinated by another E3 ubiquitin ligase. May regulate myosin assembly in striated muscles together with STUB1 and VCP/p97 by targeting myosin chaperone UNC45B for proteasomal degradation.</text>
</comment>
<evidence type="ECO:0000256" key="16">
    <source>
        <dbReference type="ARBA" id="ARBA00083610"/>
    </source>
</evidence>
<evidence type="ECO:0000256" key="13">
    <source>
        <dbReference type="ARBA" id="ARBA00056267"/>
    </source>
</evidence>
<dbReference type="UniPathway" id="UPA00143"/>
<evidence type="ECO:0000313" key="20">
    <source>
        <dbReference type="EMBL" id="SSX35426.1"/>
    </source>
</evidence>
<feature type="coiled-coil region" evidence="17">
    <location>
        <begin position="590"/>
        <end position="617"/>
    </location>
</feature>
<evidence type="ECO:0000256" key="14">
    <source>
        <dbReference type="ARBA" id="ARBA00072779"/>
    </source>
</evidence>
<protein>
    <recommendedName>
        <fullName evidence="14">Ubiquitin conjugation factor E4 B</fullName>
        <ecNumber evidence="6">2.3.2.27</ecNumber>
    </recommendedName>
    <alternativeName>
        <fullName evidence="16">RING-type E3 ubiquitin transferase E4 B</fullName>
    </alternativeName>
    <alternativeName>
        <fullName evidence="15">Ubiquitin fusion degradation protein 2</fullName>
    </alternativeName>
</protein>
<organism evidence="20">
    <name type="scientific">Culicoides sonorensis</name>
    <name type="common">Biting midge</name>
    <dbReference type="NCBI Taxonomy" id="179676"/>
    <lineage>
        <taxon>Eukaryota</taxon>
        <taxon>Metazoa</taxon>
        <taxon>Ecdysozoa</taxon>
        <taxon>Arthropoda</taxon>
        <taxon>Hexapoda</taxon>
        <taxon>Insecta</taxon>
        <taxon>Pterygota</taxon>
        <taxon>Neoptera</taxon>
        <taxon>Endopterygota</taxon>
        <taxon>Diptera</taxon>
        <taxon>Nematocera</taxon>
        <taxon>Chironomoidea</taxon>
        <taxon>Ceratopogonidae</taxon>
        <taxon>Ceratopogoninae</taxon>
        <taxon>Culicoides</taxon>
        <taxon>Monoculicoides</taxon>
    </lineage>
</organism>
<name>A0A336MYQ4_CULSO</name>
<keyword evidence="7" id="KW-0963">Cytoplasm</keyword>
<evidence type="ECO:0000256" key="1">
    <source>
        <dbReference type="ARBA" id="ARBA00000900"/>
    </source>
</evidence>
<evidence type="ECO:0000256" key="11">
    <source>
        <dbReference type="ARBA" id="ARBA00022990"/>
    </source>
</evidence>
<evidence type="ECO:0000256" key="8">
    <source>
        <dbReference type="ARBA" id="ARBA00022553"/>
    </source>
</evidence>
<dbReference type="GO" id="GO:0036503">
    <property type="term" value="P:ERAD pathway"/>
    <property type="evidence" value="ECO:0007669"/>
    <property type="project" value="InterPro"/>
</dbReference>
<keyword evidence="12" id="KW-0539">Nucleus</keyword>
<evidence type="ECO:0000256" key="9">
    <source>
        <dbReference type="ARBA" id="ARBA00022679"/>
    </source>
</evidence>
<dbReference type="VEuPathDB" id="VectorBase:CSON010005"/>
<dbReference type="EC" id="2.3.2.27" evidence="6"/>
<evidence type="ECO:0000256" key="18">
    <source>
        <dbReference type="SAM" id="MobiDB-lite"/>
    </source>
</evidence>
<feature type="compositionally biased region" description="Basic and acidic residues" evidence="18">
    <location>
        <begin position="216"/>
        <end position="225"/>
    </location>
</feature>
<evidence type="ECO:0000256" key="10">
    <source>
        <dbReference type="ARBA" id="ARBA00022786"/>
    </source>
</evidence>
<dbReference type="InterPro" id="IPR003613">
    <property type="entry name" value="Ubox_domain"/>
</dbReference>
<keyword evidence="10" id="KW-0833">Ubl conjugation pathway</keyword>
<dbReference type="InterPro" id="IPR045132">
    <property type="entry name" value="UBE4"/>
</dbReference>
<keyword evidence="8" id="KW-0597">Phosphoprotein</keyword>
<dbReference type="PANTHER" id="PTHR13931">
    <property type="entry name" value="UBIQUITINATION FACTOR E4"/>
    <property type="match status" value="1"/>
</dbReference>
<evidence type="ECO:0000256" key="6">
    <source>
        <dbReference type="ARBA" id="ARBA00012483"/>
    </source>
</evidence>
<dbReference type="Gene3D" id="3.30.40.10">
    <property type="entry name" value="Zinc/RING finger domain, C3HC4 (zinc finger)"/>
    <property type="match status" value="1"/>
</dbReference>
<dbReference type="SUPFAM" id="SSF57850">
    <property type="entry name" value="RING/U-box"/>
    <property type="match status" value="1"/>
</dbReference>
<dbReference type="SMART" id="SM00504">
    <property type="entry name" value="Ubox"/>
    <property type="match status" value="1"/>
</dbReference>
<dbReference type="PANTHER" id="PTHR13931:SF2">
    <property type="entry name" value="UBIQUITIN CONJUGATION FACTOR E4 B"/>
    <property type="match status" value="1"/>
</dbReference>
<accession>A0A336MYQ4</accession>
<dbReference type="GO" id="GO:0034450">
    <property type="term" value="F:ubiquitin-ubiquitin ligase activity"/>
    <property type="evidence" value="ECO:0007669"/>
    <property type="project" value="InterPro"/>
</dbReference>
<dbReference type="Pfam" id="PF04564">
    <property type="entry name" value="U-box"/>
    <property type="match status" value="1"/>
</dbReference>
<evidence type="ECO:0000256" key="7">
    <source>
        <dbReference type="ARBA" id="ARBA00022490"/>
    </source>
</evidence>
<dbReference type="CDD" id="cd16658">
    <property type="entry name" value="RING-Ubox_UBE4B"/>
    <property type="match status" value="1"/>
</dbReference>
<dbReference type="PROSITE" id="PS51698">
    <property type="entry name" value="U_BOX"/>
    <property type="match status" value="1"/>
</dbReference>